<organism evidence="4 5">
    <name type="scientific">Oikopleura dioica</name>
    <name type="common">Tunicate</name>
    <dbReference type="NCBI Taxonomy" id="34765"/>
    <lineage>
        <taxon>Eukaryota</taxon>
        <taxon>Metazoa</taxon>
        <taxon>Chordata</taxon>
        <taxon>Tunicata</taxon>
        <taxon>Appendicularia</taxon>
        <taxon>Copelata</taxon>
        <taxon>Oikopleuridae</taxon>
        <taxon>Oikopleura</taxon>
    </lineage>
</organism>
<evidence type="ECO:0000256" key="1">
    <source>
        <dbReference type="SAM" id="Coils"/>
    </source>
</evidence>
<keyword evidence="1" id="KW-0175">Coiled coil</keyword>
<evidence type="ECO:0000313" key="5">
    <source>
        <dbReference type="Proteomes" id="UP001158576"/>
    </source>
</evidence>
<evidence type="ECO:0000256" key="2">
    <source>
        <dbReference type="SAM" id="MobiDB-lite"/>
    </source>
</evidence>
<keyword evidence="3" id="KW-0472">Membrane</keyword>
<evidence type="ECO:0000313" key="4">
    <source>
        <dbReference type="EMBL" id="CAG5100386.1"/>
    </source>
</evidence>
<feature type="transmembrane region" description="Helical" evidence="3">
    <location>
        <begin position="201"/>
        <end position="220"/>
    </location>
</feature>
<feature type="coiled-coil region" evidence="1">
    <location>
        <begin position="153"/>
        <end position="193"/>
    </location>
</feature>
<keyword evidence="5" id="KW-1185">Reference proteome</keyword>
<feature type="compositionally biased region" description="Low complexity" evidence="2">
    <location>
        <begin position="27"/>
        <end position="40"/>
    </location>
</feature>
<gene>
    <name evidence="4" type="ORF">OKIOD_LOCUS8535</name>
</gene>
<keyword evidence="3" id="KW-0812">Transmembrane</keyword>
<feature type="compositionally biased region" description="Polar residues" evidence="2">
    <location>
        <begin position="17"/>
        <end position="26"/>
    </location>
</feature>
<dbReference type="EMBL" id="OU015569">
    <property type="protein sequence ID" value="CAG5100386.1"/>
    <property type="molecule type" value="Genomic_DNA"/>
</dbReference>
<sequence length="223" mass="25291">MHDIDLSRLPIEKEYSENINRSMQVPSSITLASSGGSSSDSESRRRSGARTNSTLELMKAPKVISPFGAEEEAEIEPRSFSPARESYRHKRTAHTGRSDPWAHLPATYEFDNLEMKAPARRIRADSRDDEGTPQRPTIRGIYSSNFEAMTMASEELSDLNEQLLKDLDKTAENEKLRKQIFKINRKLLTHEKQMAAMQQKLTLFAAIFGSVCLGALMYQLRRP</sequence>
<keyword evidence="3" id="KW-1133">Transmembrane helix</keyword>
<evidence type="ECO:0000256" key="3">
    <source>
        <dbReference type="SAM" id="Phobius"/>
    </source>
</evidence>
<proteinExistence type="predicted"/>
<accession>A0ABN7SLM6</accession>
<name>A0ABN7SLM6_OIKDI</name>
<reference evidence="4 5" key="1">
    <citation type="submission" date="2021-04" db="EMBL/GenBank/DDBJ databases">
        <authorList>
            <person name="Bliznina A."/>
        </authorList>
    </citation>
    <scope>NUCLEOTIDE SEQUENCE [LARGE SCALE GENOMIC DNA]</scope>
</reference>
<dbReference type="Proteomes" id="UP001158576">
    <property type="component" value="Chromosome XSR"/>
</dbReference>
<feature type="region of interest" description="Disordered" evidence="2">
    <location>
        <begin position="16"/>
        <end position="98"/>
    </location>
</feature>
<protein>
    <submittedName>
        <fullName evidence="4">Oidioi.mRNA.OKI2018_I69.XSR.g16977.t1.cds</fullName>
    </submittedName>
</protein>